<evidence type="ECO:0000313" key="2">
    <source>
        <dbReference type="Proteomes" id="UP001056120"/>
    </source>
</evidence>
<name>A0ACB9I677_9ASTR</name>
<dbReference type="EMBL" id="CM042027">
    <property type="protein sequence ID" value="KAI3802557.1"/>
    <property type="molecule type" value="Genomic_DNA"/>
</dbReference>
<sequence>MKRVFKSIYDDEEDDPLPKQFKSLEMEWDSIKQSISRSDRRSSTTVSGDHQAVNFHGECFDVDEESEVSTEFSSKGFENCDSPPSEVAERGGMVVAMKSCGCGGGGRFSVGKWIVCVVIVLFALAIVAFECRIDQEHILVPT</sequence>
<reference evidence="1 2" key="2">
    <citation type="journal article" date="2022" name="Mol. Ecol. Resour.">
        <title>The genomes of chicory, endive, great burdock and yacon provide insights into Asteraceae paleo-polyploidization history and plant inulin production.</title>
        <authorList>
            <person name="Fan W."/>
            <person name="Wang S."/>
            <person name="Wang H."/>
            <person name="Wang A."/>
            <person name="Jiang F."/>
            <person name="Liu H."/>
            <person name="Zhao H."/>
            <person name="Xu D."/>
            <person name="Zhang Y."/>
        </authorList>
    </citation>
    <scope>NUCLEOTIDE SEQUENCE [LARGE SCALE GENOMIC DNA]</scope>
    <source>
        <strain evidence="2">cv. Yunnan</strain>
        <tissue evidence="1">Leaves</tissue>
    </source>
</reference>
<keyword evidence="2" id="KW-1185">Reference proteome</keyword>
<proteinExistence type="predicted"/>
<comment type="caution">
    <text evidence="1">The sequence shown here is derived from an EMBL/GenBank/DDBJ whole genome shotgun (WGS) entry which is preliminary data.</text>
</comment>
<accession>A0ACB9I677</accession>
<organism evidence="1 2">
    <name type="scientific">Smallanthus sonchifolius</name>
    <dbReference type="NCBI Taxonomy" id="185202"/>
    <lineage>
        <taxon>Eukaryota</taxon>
        <taxon>Viridiplantae</taxon>
        <taxon>Streptophyta</taxon>
        <taxon>Embryophyta</taxon>
        <taxon>Tracheophyta</taxon>
        <taxon>Spermatophyta</taxon>
        <taxon>Magnoliopsida</taxon>
        <taxon>eudicotyledons</taxon>
        <taxon>Gunneridae</taxon>
        <taxon>Pentapetalae</taxon>
        <taxon>asterids</taxon>
        <taxon>campanulids</taxon>
        <taxon>Asterales</taxon>
        <taxon>Asteraceae</taxon>
        <taxon>Asteroideae</taxon>
        <taxon>Heliantheae alliance</taxon>
        <taxon>Millerieae</taxon>
        <taxon>Smallanthus</taxon>
    </lineage>
</organism>
<protein>
    <submittedName>
        <fullName evidence="1">Uncharacterized protein</fullName>
    </submittedName>
</protein>
<reference evidence="2" key="1">
    <citation type="journal article" date="2022" name="Mol. Ecol. Resour.">
        <title>The genomes of chicory, endive, great burdock and yacon provide insights into Asteraceae palaeo-polyploidization history and plant inulin production.</title>
        <authorList>
            <person name="Fan W."/>
            <person name="Wang S."/>
            <person name="Wang H."/>
            <person name="Wang A."/>
            <person name="Jiang F."/>
            <person name="Liu H."/>
            <person name="Zhao H."/>
            <person name="Xu D."/>
            <person name="Zhang Y."/>
        </authorList>
    </citation>
    <scope>NUCLEOTIDE SEQUENCE [LARGE SCALE GENOMIC DNA]</scope>
    <source>
        <strain evidence="2">cv. Yunnan</strain>
    </source>
</reference>
<dbReference type="Proteomes" id="UP001056120">
    <property type="component" value="Linkage Group LG10"/>
</dbReference>
<evidence type="ECO:0000313" key="1">
    <source>
        <dbReference type="EMBL" id="KAI3802557.1"/>
    </source>
</evidence>
<gene>
    <name evidence="1" type="ORF">L1987_30694</name>
</gene>